<dbReference type="InterPro" id="IPR022127">
    <property type="entry name" value="STIMATE/YPL162C"/>
</dbReference>
<gene>
    <name evidence="2" type="ORF">CLIB1423_27S00584</name>
</gene>
<feature type="transmembrane region" description="Helical" evidence="1">
    <location>
        <begin position="232"/>
        <end position="255"/>
    </location>
</feature>
<dbReference type="PANTHER" id="PTHR31735">
    <property type="entry name" value="VACUOLAR MEMBRANE PROTEIN YPL162C"/>
    <property type="match status" value="1"/>
</dbReference>
<keyword evidence="1" id="KW-1133">Transmembrane helix</keyword>
<dbReference type="EMBL" id="CAKXYY010000027">
    <property type="protein sequence ID" value="CAH2355481.1"/>
    <property type="molecule type" value="Genomic_DNA"/>
</dbReference>
<keyword evidence="3" id="KW-1185">Reference proteome</keyword>
<organism evidence="2 3">
    <name type="scientific">[Candida] railenensis</name>
    <dbReference type="NCBI Taxonomy" id="45579"/>
    <lineage>
        <taxon>Eukaryota</taxon>
        <taxon>Fungi</taxon>
        <taxon>Dikarya</taxon>
        <taxon>Ascomycota</taxon>
        <taxon>Saccharomycotina</taxon>
        <taxon>Pichiomycetes</taxon>
        <taxon>Debaryomycetaceae</taxon>
        <taxon>Kurtzmaniella</taxon>
    </lineage>
</organism>
<evidence type="ECO:0000256" key="1">
    <source>
        <dbReference type="SAM" id="Phobius"/>
    </source>
</evidence>
<proteinExistence type="predicted"/>
<accession>A0A9P0QW89</accession>
<dbReference type="PANTHER" id="PTHR31735:SF1">
    <property type="entry name" value="VACUOLAR MEMBRANE PROTEIN YPL162C"/>
    <property type="match status" value="1"/>
</dbReference>
<comment type="caution">
    <text evidence="2">The sequence shown here is derived from an EMBL/GenBank/DDBJ whole genome shotgun (WGS) entry which is preliminary data.</text>
</comment>
<protein>
    <submittedName>
        <fullName evidence="2">Vacuolar membrane protein</fullName>
    </submittedName>
</protein>
<keyword evidence="1" id="KW-0472">Membrane</keyword>
<feature type="transmembrane region" description="Helical" evidence="1">
    <location>
        <begin position="129"/>
        <end position="149"/>
    </location>
</feature>
<dbReference type="Proteomes" id="UP000837801">
    <property type="component" value="Unassembled WGS sequence"/>
</dbReference>
<name>A0A9P0QW89_9ASCO</name>
<dbReference type="GO" id="GO:0016020">
    <property type="term" value="C:membrane"/>
    <property type="evidence" value="ECO:0007669"/>
    <property type="project" value="TreeGrafter"/>
</dbReference>
<dbReference type="OrthoDB" id="431202at2759"/>
<dbReference type="Pfam" id="PF12400">
    <property type="entry name" value="STIMATE"/>
    <property type="match status" value="1"/>
</dbReference>
<feature type="transmembrane region" description="Helical" evidence="1">
    <location>
        <begin position="48"/>
        <end position="67"/>
    </location>
</feature>
<evidence type="ECO:0000313" key="2">
    <source>
        <dbReference type="EMBL" id="CAH2355481.1"/>
    </source>
</evidence>
<dbReference type="AlphaFoldDB" id="A0A9P0QW89"/>
<sequence>MTGIVNYIPSILLSAVLPSAVCQAYTGGKHKNPPPSDNKCELISTFSLLTQASLGLLCLSCLIVKRFYEYPSRRSWPVWSFDVSKQLIGAMGLHVCNVVLSIMKGAPDSGIFAGDDTPDDSGEQDPCDWYFLNIVFDCTIGVFILYLVFEGVNKILQEKFHFNNLETGQYGPDPNKPSFRAFLKQLSVYFGSLMLTKVVLYYIMEYFSTPLLWFTSHVLLVWLNEYPDEFEIFIIMFVVPIFMNCLQLILVDTIIQNQLLLKQNTTYTHLHPRDREAVEQEEAVIDPTKSSTYGALEDTA</sequence>
<keyword evidence="1" id="KW-0812">Transmembrane</keyword>
<evidence type="ECO:0000313" key="3">
    <source>
        <dbReference type="Proteomes" id="UP000837801"/>
    </source>
</evidence>
<reference evidence="2" key="1">
    <citation type="submission" date="2022-03" db="EMBL/GenBank/DDBJ databases">
        <authorList>
            <person name="Legras J.-L."/>
            <person name="Devillers H."/>
            <person name="Grondin C."/>
        </authorList>
    </citation>
    <scope>NUCLEOTIDE SEQUENCE</scope>
    <source>
        <strain evidence="2">CLIB 1423</strain>
    </source>
</reference>